<evidence type="ECO:0000313" key="1">
    <source>
        <dbReference type="EMBL" id="VDO89935.1"/>
    </source>
</evidence>
<sequence>MVPYYTCWESGLPLRDIDDTSSETGRLSNDAGDVFSQPGRALRNIGDMSSESGHTFRDIGDISSQQVRPLRDIGDIDIDIDRRAIDIRARITSRRASSRHRLVRGMLRRPPTHWSDFFVQALNEQYDAVRVP</sequence>
<dbReference type="Proteomes" id="UP000050761">
    <property type="component" value="Unassembled WGS sequence"/>
</dbReference>
<name>A0A183FUF3_HELPZ</name>
<reference evidence="1 2" key="1">
    <citation type="submission" date="2018-11" db="EMBL/GenBank/DDBJ databases">
        <authorList>
            <consortium name="Pathogen Informatics"/>
        </authorList>
    </citation>
    <scope>NUCLEOTIDE SEQUENCE [LARGE SCALE GENOMIC DNA]</scope>
</reference>
<organism evidence="2 3">
    <name type="scientific">Heligmosomoides polygyrus</name>
    <name type="common">Parasitic roundworm</name>
    <dbReference type="NCBI Taxonomy" id="6339"/>
    <lineage>
        <taxon>Eukaryota</taxon>
        <taxon>Metazoa</taxon>
        <taxon>Ecdysozoa</taxon>
        <taxon>Nematoda</taxon>
        <taxon>Chromadorea</taxon>
        <taxon>Rhabditida</taxon>
        <taxon>Rhabditina</taxon>
        <taxon>Rhabditomorpha</taxon>
        <taxon>Strongyloidea</taxon>
        <taxon>Heligmosomidae</taxon>
        <taxon>Heligmosomoides</taxon>
    </lineage>
</organism>
<dbReference type="AlphaFoldDB" id="A0A183FUF3"/>
<dbReference type="WBParaSite" id="HPBE_0001181201-mRNA-1">
    <property type="protein sequence ID" value="HPBE_0001181201-mRNA-1"/>
    <property type="gene ID" value="HPBE_0001181201"/>
</dbReference>
<gene>
    <name evidence="1" type="ORF">HPBE_LOCUS11813</name>
</gene>
<keyword evidence="2" id="KW-1185">Reference proteome</keyword>
<reference evidence="3" key="2">
    <citation type="submission" date="2019-09" db="UniProtKB">
        <authorList>
            <consortium name="WormBaseParasite"/>
        </authorList>
    </citation>
    <scope>IDENTIFICATION</scope>
</reference>
<evidence type="ECO:0000313" key="2">
    <source>
        <dbReference type="Proteomes" id="UP000050761"/>
    </source>
</evidence>
<evidence type="ECO:0000313" key="3">
    <source>
        <dbReference type="WBParaSite" id="HPBE_0001181201-mRNA-1"/>
    </source>
</evidence>
<dbReference type="EMBL" id="UZAH01027239">
    <property type="protein sequence ID" value="VDO89935.1"/>
    <property type="molecule type" value="Genomic_DNA"/>
</dbReference>
<accession>A0A183FUF3</accession>
<protein>
    <submittedName>
        <fullName evidence="3">t-SNARE coiled-coil homology domain-containing protein</fullName>
    </submittedName>
</protein>
<proteinExistence type="predicted"/>
<accession>A0A3P8D0K2</accession>